<comment type="caution">
    <text evidence="2">The sequence shown here is derived from an EMBL/GenBank/DDBJ whole genome shotgun (WGS) entry which is preliminary data.</text>
</comment>
<reference evidence="2 3" key="1">
    <citation type="journal article" date="2018" name="Evol. Lett.">
        <title>Horizontal gene cluster transfer increased hallucinogenic mushroom diversity.</title>
        <authorList>
            <person name="Reynolds H.T."/>
            <person name="Vijayakumar V."/>
            <person name="Gluck-Thaler E."/>
            <person name="Korotkin H.B."/>
            <person name="Matheny P.B."/>
            <person name="Slot J.C."/>
        </authorList>
    </citation>
    <scope>NUCLEOTIDE SEQUENCE [LARGE SCALE GENOMIC DNA]</scope>
    <source>
        <strain evidence="2 3">2629</strain>
    </source>
</reference>
<dbReference type="EMBL" id="NHTK01006092">
    <property type="protein sequence ID" value="PPQ64177.1"/>
    <property type="molecule type" value="Genomic_DNA"/>
</dbReference>
<accession>A0A409VET5</accession>
<evidence type="ECO:0000313" key="2">
    <source>
        <dbReference type="EMBL" id="PPQ64177.1"/>
    </source>
</evidence>
<name>A0A409VET5_9AGAR</name>
<sequence>MITSYYFPHVLYSLALTSVSINLVGHRKQVEEDRARISAQLSILESIKAQLEQDADKPIPTEELQRLRKLALASRTRSGPAQSSSSGSTAQGKDGAEVGWGSVFQGKKPEVGEGEKISHWDQKDLDALRKDMEK</sequence>
<dbReference type="Proteomes" id="UP000284842">
    <property type="component" value="Unassembled WGS sequence"/>
</dbReference>
<gene>
    <name evidence="2" type="ORF">CVT24_008551</name>
</gene>
<organism evidence="2 3">
    <name type="scientific">Panaeolus cyanescens</name>
    <dbReference type="NCBI Taxonomy" id="181874"/>
    <lineage>
        <taxon>Eukaryota</taxon>
        <taxon>Fungi</taxon>
        <taxon>Dikarya</taxon>
        <taxon>Basidiomycota</taxon>
        <taxon>Agaricomycotina</taxon>
        <taxon>Agaricomycetes</taxon>
        <taxon>Agaricomycetidae</taxon>
        <taxon>Agaricales</taxon>
        <taxon>Agaricineae</taxon>
        <taxon>Galeropsidaceae</taxon>
        <taxon>Panaeolus</taxon>
    </lineage>
</organism>
<evidence type="ECO:0000313" key="3">
    <source>
        <dbReference type="Proteomes" id="UP000284842"/>
    </source>
</evidence>
<feature type="compositionally biased region" description="Basic and acidic residues" evidence="1">
    <location>
        <begin position="107"/>
        <end position="134"/>
    </location>
</feature>
<feature type="region of interest" description="Disordered" evidence="1">
    <location>
        <begin position="70"/>
        <end position="134"/>
    </location>
</feature>
<feature type="compositionally biased region" description="Low complexity" evidence="1">
    <location>
        <begin position="74"/>
        <end position="91"/>
    </location>
</feature>
<dbReference type="OrthoDB" id="2596179at2759"/>
<keyword evidence="3" id="KW-1185">Reference proteome</keyword>
<evidence type="ECO:0000256" key="1">
    <source>
        <dbReference type="SAM" id="MobiDB-lite"/>
    </source>
</evidence>
<proteinExistence type="predicted"/>
<dbReference type="InParanoid" id="A0A409VET5"/>
<dbReference type="AlphaFoldDB" id="A0A409VET5"/>
<protein>
    <submittedName>
        <fullName evidence="2">Uncharacterized protein</fullName>
    </submittedName>
</protein>